<dbReference type="Pfam" id="PF03783">
    <property type="entry name" value="CsgG"/>
    <property type="match status" value="1"/>
</dbReference>
<evidence type="ECO:0000313" key="7">
    <source>
        <dbReference type="EMBL" id="NHC37682.1"/>
    </source>
</evidence>
<evidence type="ECO:0000256" key="2">
    <source>
        <dbReference type="ARBA" id="ARBA00022729"/>
    </source>
</evidence>
<dbReference type="Gene3D" id="3.40.50.10610">
    <property type="entry name" value="ABC-type transport auxiliary lipoprotein component"/>
    <property type="match status" value="1"/>
</dbReference>
<evidence type="ECO:0000256" key="4">
    <source>
        <dbReference type="ARBA" id="ARBA00023139"/>
    </source>
</evidence>
<accession>A0A9X5I7R4</accession>
<comment type="caution">
    <text evidence="7">The sequence shown here is derived from an EMBL/GenBank/DDBJ whole genome shotgun (WGS) entry which is preliminary data.</text>
</comment>
<dbReference type="GO" id="GO:0030288">
    <property type="term" value="C:outer membrane-bounded periplasmic space"/>
    <property type="evidence" value="ECO:0007669"/>
    <property type="project" value="InterPro"/>
</dbReference>
<sequence length="342" mass="35882">MRTHVKLATRSLNLLCVFGLLSTTNLTLLTPKVHAQIPEKTETNQIANQTQTTQRQRVAVLDFDFADTGSVNFANIFGGASPAQGVSNLITNALVKDGSYSVIERSKIDAILQEQNLGASGRINPETAAQIGRVLGVDAVIIGAVTQFNIEANNSGNGFCVFGVCSAKQKSRAIVQIDARLVSTTTAEILAATQGKGEVDKKSKALNVGGIYHESKNADPETLLSAAAELAVNEITREIVASASKVTTAASFTPNVNAVVADVTNNLVTINKGQEAGLKTGMKISVERVAKEIKDPETGKTLRALTSPIGTIELTEVGQGFATGKVTNGTGFKRGDMAKAGQ</sequence>
<dbReference type="EMBL" id="JTJC03000010">
    <property type="protein sequence ID" value="NHC37682.1"/>
    <property type="molecule type" value="Genomic_DNA"/>
</dbReference>
<gene>
    <name evidence="7" type="ORF">QH73_0024105</name>
</gene>
<organism evidence="7 8">
    <name type="scientific">Scytonema millei VB511283</name>
    <dbReference type="NCBI Taxonomy" id="1245923"/>
    <lineage>
        <taxon>Bacteria</taxon>
        <taxon>Bacillati</taxon>
        <taxon>Cyanobacteriota</taxon>
        <taxon>Cyanophyceae</taxon>
        <taxon>Nostocales</taxon>
        <taxon>Scytonemataceae</taxon>
        <taxon>Scytonema</taxon>
    </lineage>
</organism>
<proteinExistence type="predicted"/>
<evidence type="ECO:0000256" key="3">
    <source>
        <dbReference type="ARBA" id="ARBA00023136"/>
    </source>
</evidence>
<dbReference type="PANTHER" id="PTHR41164:SF1">
    <property type="entry name" value="CURLI PRODUCTION ASSEMBLY_TRANSPORT COMPONENT CSGG"/>
    <property type="match status" value="1"/>
</dbReference>
<dbReference type="Proteomes" id="UP000031532">
    <property type="component" value="Unassembled WGS sequence"/>
</dbReference>
<keyword evidence="1" id="KW-1003">Cell membrane</keyword>
<keyword evidence="3" id="KW-0472">Membrane</keyword>
<evidence type="ECO:0000256" key="1">
    <source>
        <dbReference type="ARBA" id="ARBA00022475"/>
    </source>
</evidence>
<dbReference type="OrthoDB" id="554957at2"/>
<keyword evidence="4" id="KW-0564">Palmitate</keyword>
<feature type="chain" id="PRO_5040968481" evidence="6">
    <location>
        <begin position="36"/>
        <end position="342"/>
    </location>
</feature>
<dbReference type="InterPro" id="IPR005534">
    <property type="entry name" value="Curli_assmbl/transp-comp_CsgG"/>
</dbReference>
<reference evidence="7 8" key="1">
    <citation type="journal article" date="2015" name="Genome Announc.">
        <title>Draft Genome Sequence of the Terrestrial Cyanobacterium Scytonema millei VB511283, Isolated from Eastern India.</title>
        <authorList>
            <person name="Sen D."/>
            <person name="Chandrababunaidu M.M."/>
            <person name="Singh D."/>
            <person name="Sanghi N."/>
            <person name="Ghorai A."/>
            <person name="Mishra G.P."/>
            <person name="Madduluri M."/>
            <person name="Adhikary S.P."/>
            <person name="Tripathy S."/>
        </authorList>
    </citation>
    <scope>NUCLEOTIDE SEQUENCE [LARGE SCALE GENOMIC DNA]</scope>
    <source>
        <strain evidence="7 8">VB511283</strain>
    </source>
</reference>
<evidence type="ECO:0000256" key="6">
    <source>
        <dbReference type="SAM" id="SignalP"/>
    </source>
</evidence>
<protein>
    <submittedName>
        <fullName evidence="7">Penicillin-binding protein activator LpoB</fullName>
    </submittedName>
</protein>
<dbReference type="PANTHER" id="PTHR41164">
    <property type="entry name" value="CURLI PRODUCTION ASSEMBLY/TRANSPORT COMPONENT CSGG"/>
    <property type="match status" value="1"/>
</dbReference>
<keyword evidence="5" id="KW-0449">Lipoprotein</keyword>
<feature type="signal peptide" evidence="6">
    <location>
        <begin position="1"/>
        <end position="35"/>
    </location>
</feature>
<keyword evidence="2 6" id="KW-0732">Signal</keyword>
<dbReference type="AlphaFoldDB" id="A0A9X5I7R4"/>
<keyword evidence="8" id="KW-1185">Reference proteome</keyword>
<name>A0A9X5I7R4_9CYAN</name>
<evidence type="ECO:0000313" key="8">
    <source>
        <dbReference type="Proteomes" id="UP000031532"/>
    </source>
</evidence>
<evidence type="ECO:0000256" key="5">
    <source>
        <dbReference type="ARBA" id="ARBA00023288"/>
    </source>
</evidence>
<dbReference type="RefSeq" id="WP_039713057.1">
    <property type="nucleotide sequence ID" value="NZ_JTJC03000010.1"/>
</dbReference>